<evidence type="ECO:0008006" key="6">
    <source>
        <dbReference type="Google" id="ProtNLM"/>
    </source>
</evidence>
<feature type="region of interest" description="Disordered" evidence="1">
    <location>
        <begin position="256"/>
        <end position="275"/>
    </location>
</feature>
<evidence type="ECO:0000259" key="2">
    <source>
        <dbReference type="PROSITE" id="PS50097"/>
    </source>
</evidence>
<feature type="region of interest" description="Disordered" evidence="1">
    <location>
        <begin position="384"/>
        <end position="406"/>
    </location>
</feature>
<evidence type="ECO:0000256" key="1">
    <source>
        <dbReference type="SAM" id="MobiDB-lite"/>
    </source>
</evidence>
<dbReference type="EMBL" id="WUAV01000005">
    <property type="protein sequence ID" value="KAF1754417.1"/>
    <property type="molecule type" value="Genomic_DNA"/>
</dbReference>
<protein>
    <recommendedName>
        <fullName evidence="6">BTB domain-containing protein</fullName>
    </recommendedName>
</protein>
<feature type="compositionally biased region" description="Polar residues" evidence="1">
    <location>
        <begin position="393"/>
        <end position="406"/>
    </location>
</feature>
<accession>A0A6A5GGR5</accession>
<dbReference type="CTD" id="9814996"/>
<name>A0A6A5GGR5_CAERE</name>
<dbReference type="InterPro" id="IPR000697">
    <property type="entry name" value="WH1/EVH1_dom"/>
</dbReference>
<evidence type="ECO:0000259" key="3">
    <source>
        <dbReference type="PROSITE" id="PS50229"/>
    </source>
</evidence>
<feature type="domain" description="BTB" evidence="2">
    <location>
        <begin position="527"/>
        <end position="589"/>
    </location>
</feature>
<dbReference type="Proteomes" id="UP000483820">
    <property type="component" value="Chromosome V"/>
</dbReference>
<dbReference type="PROSITE" id="PS50097">
    <property type="entry name" value="BTB"/>
    <property type="match status" value="1"/>
</dbReference>
<dbReference type="Pfam" id="PF00651">
    <property type="entry name" value="BTB"/>
    <property type="match status" value="1"/>
</dbReference>
<comment type="caution">
    <text evidence="4">The sequence shown here is derived from an EMBL/GenBank/DDBJ whole genome shotgun (WGS) entry which is preliminary data.</text>
</comment>
<dbReference type="InterPro" id="IPR000210">
    <property type="entry name" value="BTB/POZ_dom"/>
</dbReference>
<dbReference type="KEGG" id="crq:GCK72_020978"/>
<sequence>MTTPMELSKFLEPEEKESVLKVISENEKIMSSGVCNVLTMNNGELKTWNFCRPVFEGMILHEDFFVEESWFQNSVERYYRILVVEPSSEAEKAAEIQLDFRINIIILITKMHPKLLVFNNGKDIGLQFHNSKECEQFHESISNRECLLPAVNIDEQETSGSSQLTHGGSVKWRETADNSSKETEQSTVTNLVPAEENPVEISDPTEKEKKVEKCKRIGAIRLPGADLVQLKNNRNRIDATSDERRPSELAHQEHVPELMSDTTSVPAHLPPSGLSELEDQEHVPELMSETTSTPPVPAHRACWTIPNDSVPDIGLQFHNSKEFEQFHSSVRSRKLKREQKYQSIYENLTEEKRKEFHDTIDKIEWRSLEELDYGRKKLLNHIQAEEEKRKSTTEASTSSLEKSQSALELNLPTADNSSKITEPSAVTNLAEHLPAEVDSVETGDVENLKAGSAPTEKDKKLEQLTSELAHQEHVAVLITDLASAPAPRACWTVLNDPESPLESQQLEEPEPVVETEYEKYFAETDGTDAILFVKGKKLHVNKKFLSHRSEYFSRLFISIGKEYLTELVEHEDLAILLSLLMPEPLSLTGTNAEKLLELVDRFKLFAAKPHLEQFIIGSDMNRFEKIRIGEKHLLENLLKNGIMEFNGKEVISRMKMNPSYKTISDKVKVQVLSRVLRMKK</sequence>
<feature type="domain" description="WH1" evidence="3">
    <location>
        <begin position="22"/>
        <end position="148"/>
    </location>
</feature>
<dbReference type="PANTHER" id="PTHR22744">
    <property type="entry name" value="HELIX LOOP HELIX PROTEIN 21-RELATED"/>
    <property type="match status" value="1"/>
</dbReference>
<dbReference type="AlphaFoldDB" id="A0A6A5GGR5"/>
<dbReference type="PROSITE" id="PS50229">
    <property type="entry name" value="WH1"/>
    <property type="match status" value="1"/>
</dbReference>
<dbReference type="InterPro" id="IPR011993">
    <property type="entry name" value="PH-like_dom_sf"/>
</dbReference>
<evidence type="ECO:0000313" key="4">
    <source>
        <dbReference type="EMBL" id="KAF1754417.1"/>
    </source>
</evidence>
<reference evidence="4 5" key="1">
    <citation type="submission" date="2019-12" db="EMBL/GenBank/DDBJ databases">
        <title>Chromosome-level assembly of the Caenorhabditis remanei genome.</title>
        <authorList>
            <person name="Teterina A.A."/>
            <person name="Willis J.H."/>
            <person name="Phillips P.C."/>
        </authorList>
    </citation>
    <scope>NUCLEOTIDE SEQUENCE [LARGE SCALE GENOMIC DNA]</scope>
    <source>
        <strain evidence="4 5">PX506</strain>
        <tissue evidence="4">Whole organism</tissue>
    </source>
</reference>
<organism evidence="4 5">
    <name type="scientific">Caenorhabditis remanei</name>
    <name type="common">Caenorhabditis vulgaris</name>
    <dbReference type="NCBI Taxonomy" id="31234"/>
    <lineage>
        <taxon>Eukaryota</taxon>
        <taxon>Metazoa</taxon>
        <taxon>Ecdysozoa</taxon>
        <taxon>Nematoda</taxon>
        <taxon>Chromadorea</taxon>
        <taxon>Rhabditida</taxon>
        <taxon>Rhabditina</taxon>
        <taxon>Rhabditomorpha</taxon>
        <taxon>Rhabditoidea</taxon>
        <taxon>Rhabditidae</taxon>
        <taxon>Peloderinae</taxon>
        <taxon>Caenorhabditis</taxon>
    </lineage>
</organism>
<dbReference type="SUPFAM" id="SSF54695">
    <property type="entry name" value="POZ domain"/>
    <property type="match status" value="1"/>
</dbReference>
<dbReference type="SMART" id="SM00225">
    <property type="entry name" value="BTB"/>
    <property type="match status" value="1"/>
</dbReference>
<dbReference type="RefSeq" id="XP_053582832.1">
    <property type="nucleotide sequence ID" value="XM_053733919.1"/>
</dbReference>
<feature type="region of interest" description="Disordered" evidence="1">
    <location>
        <begin position="157"/>
        <end position="212"/>
    </location>
</feature>
<dbReference type="GeneID" id="9814996"/>
<evidence type="ECO:0000313" key="5">
    <source>
        <dbReference type="Proteomes" id="UP000483820"/>
    </source>
</evidence>
<proteinExistence type="predicted"/>
<dbReference type="CDD" id="cd18186">
    <property type="entry name" value="BTB_POZ_ZBTB_KLHL-like"/>
    <property type="match status" value="1"/>
</dbReference>
<feature type="compositionally biased region" description="Basic and acidic residues" evidence="1">
    <location>
        <begin position="171"/>
        <end position="184"/>
    </location>
</feature>
<feature type="region of interest" description="Disordered" evidence="1">
    <location>
        <begin position="438"/>
        <end position="458"/>
    </location>
</feature>
<dbReference type="PANTHER" id="PTHR22744:SF14">
    <property type="entry name" value="BTB DOMAIN-CONTAINING PROTEIN-RELATED"/>
    <property type="match status" value="1"/>
</dbReference>
<dbReference type="Gene3D" id="2.30.29.30">
    <property type="entry name" value="Pleckstrin-homology domain (PH domain)/Phosphotyrosine-binding domain (PTB)"/>
    <property type="match status" value="1"/>
</dbReference>
<dbReference type="Gene3D" id="3.30.710.10">
    <property type="entry name" value="Potassium Channel Kv1.1, Chain A"/>
    <property type="match status" value="1"/>
</dbReference>
<gene>
    <name evidence="4" type="ORF">GCK72_020978</name>
</gene>
<dbReference type="InterPro" id="IPR011333">
    <property type="entry name" value="SKP1/BTB/POZ_sf"/>
</dbReference>